<dbReference type="InterPro" id="IPR035328">
    <property type="entry name" value="DUF3048_C"/>
</dbReference>
<evidence type="ECO:0000313" key="5">
    <source>
        <dbReference type="EMBL" id="MBB4666516.1"/>
    </source>
</evidence>
<reference evidence="5 6" key="1">
    <citation type="submission" date="2020-08" db="EMBL/GenBank/DDBJ databases">
        <title>Sequencing the genomes of 1000 actinobacteria strains.</title>
        <authorList>
            <person name="Klenk H.-P."/>
        </authorList>
    </citation>
    <scope>NUCLEOTIDE SEQUENCE [LARGE SCALE GENOMIC DNA]</scope>
    <source>
        <strain evidence="5 6">DSM 24947</strain>
    </source>
</reference>
<evidence type="ECO:0000256" key="1">
    <source>
        <dbReference type="SAM" id="MobiDB-lite"/>
    </source>
</evidence>
<protein>
    <recommendedName>
        <fullName evidence="7">DUF3048 domain-containing protein</fullName>
    </recommendedName>
</protein>
<feature type="domain" description="DUF3048" evidence="3">
    <location>
        <begin position="79"/>
        <end position="206"/>
    </location>
</feature>
<dbReference type="EMBL" id="JACHMD010000001">
    <property type="protein sequence ID" value="MBB4666516.1"/>
    <property type="molecule type" value="Genomic_DNA"/>
</dbReference>
<proteinExistence type="predicted"/>
<evidence type="ECO:0000259" key="3">
    <source>
        <dbReference type="Pfam" id="PF11258"/>
    </source>
</evidence>
<dbReference type="SUPFAM" id="SSF159774">
    <property type="entry name" value="YerB-like"/>
    <property type="match status" value="1"/>
</dbReference>
<dbReference type="Pfam" id="PF11258">
    <property type="entry name" value="DUF3048"/>
    <property type="match status" value="1"/>
</dbReference>
<comment type="caution">
    <text evidence="5">The sequence shown here is derived from an EMBL/GenBank/DDBJ whole genome shotgun (WGS) entry which is preliminary data.</text>
</comment>
<feature type="signal peptide" evidence="2">
    <location>
        <begin position="1"/>
        <end position="36"/>
    </location>
</feature>
<organism evidence="5 6">
    <name type="scientific">Microbacterium marinum</name>
    <dbReference type="NCBI Taxonomy" id="421115"/>
    <lineage>
        <taxon>Bacteria</taxon>
        <taxon>Bacillati</taxon>
        <taxon>Actinomycetota</taxon>
        <taxon>Actinomycetes</taxon>
        <taxon>Micrococcales</taxon>
        <taxon>Microbacteriaceae</taxon>
        <taxon>Microbacterium</taxon>
    </lineage>
</organism>
<feature type="region of interest" description="Disordered" evidence="1">
    <location>
        <begin position="35"/>
        <end position="69"/>
    </location>
</feature>
<name>A0A7W7FHL6_9MICO</name>
<sequence>MTRITATSRASRLRGRRIVVPMLLTVALLAACSPQAEPTPSATPSETPRATSTFTPAPSPPPTTAAAPLRGTEMPIGEASRPALSAKIDNQIDARPQWGLDRTDIVFEELVEGGLTRYVAVWHSEVPAKIGPVRSIRPMDPDIAGPLGGIIAYSGGQERFVSMMKKTELHNAVHGGKDDRFMYRTDARQAPHNVILRADAIVDHYDALDAPAAQFRYSPSGWAPLFGRASKGVDVRFSPASERNWRWNGEKKAYLRSQAGKPDRVAGAGRISAKNVVVLEVDIDWRYGDIPKTVMVGKGRGWVSTGGSAMGVTWSKKSRDSRIVLRNDAGTEVRLAPGNTWVELVPKAGSVTVL</sequence>
<keyword evidence="6" id="KW-1185">Reference proteome</keyword>
<evidence type="ECO:0000313" key="6">
    <source>
        <dbReference type="Proteomes" id="UP000573729"/>
    </source>
</evidence>
<feature type="compositionally biased region" description="Low complexity" evidence="1">
    <location>
        <begin position="36"/>
        <end position="56"/>
    </location>
</feature>
<keyword evidence="2" id="KW-0732">Signal</keyword>
<gene>
    <name evidence="5" type="ORF">BKA24_001225</name>
</gene>
<feature type="domain" description="DUF3048" evidence="4">
    <location>
        <begin position="233"/>
        <end position="342"/>
    </location>
</feature>
<evidence type="ECO:0000259" key="4">
    <source>
        <dbReference type="Pfam" id="PF17479"/>
    </source>
</evidence>
<dbReference type="InterPro" id="IPR021416">
    <property type="entry name" value="DUF3048_N"/>
</dbReference>
<dbReference type="RefSeq" id="WP_184216175.1">
    <property type="nucleotide sequence ID" value="NZ_JACHMD010000001.1"/>
</dbReference>
<dbReference type="PROSITE" id="PS51257">
    <property type="entry name" value="PROKAR_LIPOPROTEIN"/>
    <property type="match status" value="1"/>
</dbReference>
<accession>A0A7W7FHL6</accession>
<evidence type="ECO:0000256" key="2">
    <source>
        <dbReference type="SAM" id="SignalP"/>
    </source>
</evidence>
<dbReference type="Proteomes" id="UP000573729">
    <property type="component" value="Unassembled WGS sequence"/>
</dbReference>
<evidence type="ECO:0008006" key="7">
    <source>
        <dbReference type="Google" id="ProtNLM"/>
    </source>
</evidence>
<dbReference type="InterPro" id="IPR023158">
    <property type="entry name" value="YerB-like_sf"/>
</dbReference>
<dbReference type="AlphaFoldDB" id="A0A7W7FHL6"/>
<dbReference type="Pfam" id="PF17479">
    <property type="entry name" value="DUF3048_C"/>
    <property type="match status" value="1"/>
</dbReference>
<feature type="chain" id="PRO_5031340502" description="DUF3048 domain-containing protein" evidence="2">
    <location>
        <begin position="37"/>
        <end position="354"/>
    </location>
</feature>
<dbReference type="Gene3D" id="3.50.90.10">
    <property type="entry name" value="YerB-like"/>
    <property type="match status" value="1"/>
</dbReference>